<keyword evidence="1" id="KW-0472">Membrane</keyword>
<dbReference type="OrthoDB" id="4424890at2"/>
<dbReference type="PANTHER" id="PTHR37814">
    <property type="entry name" value="CONSERVED MEMBRANE PROTEIN"/>
    <property type="match status" value="1"/>
</dbReference>
<dbReference type="EMBL" id="FNFI01000011">
    <property type="protein sequence ID" value="SDK59800.1"/>
    <property type="molecule type" value="Genomic_DNA"/>
</dbReference>
<evidence type="ECO:0000256" key="1">
    <source>
        <dbReference type="SAM" id="Phobius"/>
    </source>
</evidence>
<feature type="transmembrane region" description="Helical" evidence="1">
    <location>
        <begin position="85"/>
        <end position="109"/>
    </location>
</feature>
<dbReference type="PANTHER" id="PTHR37814:SF1">
    <property type="entry name" value="MEMBRANE PROTEIN"/>
    <property type="match status" value="1"/>
</dbReference>
<name>A0A1G9D7B2_9STAP</name>
<feature type="transmembrane region" description="Helical" evidence="1">
    <location>
        <begin position="7"/>
        <end position="26"/>
    </location>
</feature>
<sequence>MQAQKDAIKFAFAYTGIVVGAGFSTGQEVLQFFSSFGLWSFAGVAVAAICVLFMSRQTAKLGYRYDVVSHEVPLHKLFGKTAGTLIDYIFAFFMYGIAVIMIAGSGSAFEESFGIQPWMGSIVLLFLVFFTLLMDFNKIVSILGSVTPFLIIAVLIISLVNIFNPDVVLSEVNQTANISQTPTGLWWFDAITYSGVVIGVAFSFLSIMGSDADKHFIARRGAVYGGIIFMIMLFLLNAGMLAVLDEANHVALPTLVMANAIHPVFGTIFSIIIILLIYNTVVGLMYAFLARFTQPYSKKYKVWLVIALIVGYVLTFVGFVDLVNFFYPIFGYVGVLIGIGLLIRWLMNKKTSKKLL</sequence>
<keyword evidence="1" id="KW-1133">Transmembrane helix</keyword>
<dbReference type="InterPro" id="IPR038728">
    <property type="entry name" value="YkvI-like"/>
</dbReference>
<feature type="transmembrane region" description="Helical" evidence="1">
    <location>
        <begin position="300"/>
        <end position="319"/>
    </location>
</feature>
<feature type="transmembrane region" description="Helical" evidence="1">
    <location>
        <begin position="264"/>
        <end position="288"/>
    </location>
</feature>
<reference evidence="3" key="1">
    <citation type="submission" date="2016-10" db="EMBL/GenBank/DDBJ databases">
        <authorList>
            <person name="Varghese N."/>
            <person name="Submissions S."/>
        </authorList>
    </citation>
    <scope>NUCLEOTIDE SEQUENCE [LARGE SCALE GENOMIC DNA]</scope>
    <source>
        <strain evidence="3">CGMCC 1.8911</strain>
    </source>
</reference>
<feature type="transmembrane region" description="Helical" evidence="1">
    <location>
        <begin position="221"/>
        <end position="244"/>
    </location>
</feature>
<gene>
    <name evidence="2" type="ORF">SAMN05216187_11133</name>
</gene>
<dbReference type="Proteomes" id="UP000242700">
    <property type="component" value="Unassembled WGS sequence"/>
</dbReference>
<feature type="transmembrane region" description="Helical" evidence="1">
    <location>
        <begin position="32"/>
        <end position="54"/>
    </location>
</feature>
<dbReference type="AlphaFoldDB" id="A0A1G9D7B2"/>
<feature type="transmembrane region" description="Helical" evidence="1">
    <location>
        <begin position="140"/>
        <end position="164"/>
    </location>
</feature>
<feature type="transmembrane region" description="Helical" evidence="1">
    <location>
        <begin position="115"/>
        <end position="133"/>
    </location>
</feature>
<keyword evidence="1" id="KW-0812">Transmembrane</keyword>
<evidence type="ECO:0000313" key="2">
    <source>
        <dbReference type="EMBL" id="SDK59800.1"/>
    </source>
</evidence>
<organism evidence="2 3">
    <name type="scientific">Jeotgalicoccus aerolatus</name>
    <dbReference type="NCBI Taxonomy" id="709510"/>
    <lineage>
        <taxon>Bacteria</taxon>
        <taxon>Bacillati</taxon>
        <taxon>Bacillota</taxon>
        <taxon>Bacilli</taxon>
        <taxon>Bacillales</taxon>
        <taxon>Staphylococcaceae</taxon>
        <taxon>Jeotgalicoccus</taxon>
    </lineage>
</organism>
<feature type="transmembrane region" description="Helical" evidence="1">
    <location>
        <begin position="325"/>
        <end position="347"/>
    </location>
</feature>
<feature type="transmembrane region" description="Helical" evidence="1">
    <location>
        <begin position="184"/>
        <end position="209"/>
    </location>
</feature>
<evidence type="ECO:0000313" key="3">
    <source>
        <dbReference type="Proteomes" id="UP000242700"/>
    </source>
</evidence>
<dbReference type="RefSeq" id="WP_092599215.1">
    <property type="nucleotide sequence ID" value="NZ_FNFI01000011.1"/>
</dbReference>
<accession>A0A1G9D7B2</accession>
<proteinExistence type="predicted"/>
<protein>
    <submittedName>
        <fullName evidence="2">Uncharacterized membrane protein YkvI</fullName>
    </submittedName>
</protein>